<feature type="chain" id="PRO_5047268199" evidence="3">
    <location>
        <begin position="25"/>
        <end position="379"/>
    </location>
</feature>
<dbReference type="InterPro" id="IPR006143">
    <property type="entry name" value="RND_pump_MFP"/>
</dbReference>
<dbReference type="InterPro" id="IPR058790">
    <property type="entry name" value="BSH_CusB"/>
</dbReference>
<keyword evidence="7" id="KW-1185">Reference proteome</keyword>
<evidence type="ECO:0000259" key="4">
    <source>
        <dbReference type="Pfam" id="PF25919"/>
    </source>
</evidence>
<dbReference type="Gene3D" id="2.40.420.20">
    <property type="match status" value="1"/>
</dbReference>
<dbReference type="Pfam" id="PF25954">
    <property type="entry name" value="Beta-barrel_RND_2"/>
    <property type="match status" value="1"/>
</dbReference>
<dbReference type="InterPro" id="IPR051909">
    <property type="entry name" value="MFP_Cation_Efflux"/>
</dbReference>
<dbReference type="PANTHER" id="PTHR30097">
    <property type="entry name" value="CATION EFFLUX SYSTEM PROTEIN CUSB"/>
    <property type="match status" value="1"/>
</dbReference>
<dbReference type="Gene3D" id="1.10.287.470">
    <property type="entry name" value="Helix hairpin bin"/>
    <property type="match status" value="1"/>
</dbReference>
<proteinExistence type="inferred from homology"/>
<dbReference type="RefSeq" id="WP_155173026.1">
    <property type="nucleotide sequence ID" value="NZ_BAAAFL010000053.1"/>
</dbReference>
<reference evidence="6 7" key="1">
    <citation type="submission" date="2019-02" db="EMBL/GenBank/DDBJ databases">
        <authorList>
            <person name="Goldberg S.R."/>
            <person name="Haltli B.A."/>
            <person name="Correa H."/>
            <person name="Russell K.G."/>
        </authorList>
    </citation>
    <scope>NUCLEOTIDE SEQUENCE [LARGE SCALE GENOMIC DNA]</scope>
    <source>
        <strain evidence="6 7">JCM 16186</strain>
    </source>
</reference>
<dbReference type="PANTHER" id="PTHR30097:SF4">
    <property type="entry name" value="SLR6042 PROTEIN"/>
    <property type="match status" value="1"/>
</dbReference>
<evidence type="ECO:0000256" key="1">
    <source>
        <dbReference type="ARBA" id="ARBA00009477"/>
    </source>
</evidence>
<feature type="domain" description="CusB-like beta-barrel" evidence="5">
    <location>
        <begin position="231"/>
        <end position="304"/>
    </location>
</feature>
<evidence type="ECO:0000256" key="3">
    <source>
        <dbReference type="SAM" id="SignalP"/>
    </source>
</evidence>
<keyword evidence="3" id="KW-0732">Signal</keyword>
<feature type="domain" description="CusB-like barrel-sandwich hybrid" evidence="4">
    <location>
        <begin position="82"/>
        <end position="218"/>
    </location>
</feature>
<dbReference type="Proteomes" id="UP000798808">
    <property type="component" value="Unassembled WGS sequence"/>
</dbReference>
<protein>
    <submittedName>
        <fullName evidence="6">Efflux RND transporter periplasmic adaptor subunit</fullName>
    </submittedName>
</protein>
<accession>A0ABW9RPS1</accession>
<organism evidence="6 7">
    <name type="scientific">Fulvivirga kasyanovii</name>
    <dbReference type="NCBI Taxonomy" id="396812"/>
    <lineage>
        <taxon>Bacteria</taxon>
        <taxon>Pseudomonadati</taxon>
        <taxon>Bacteroidota</taxon>
        <taxon>Cytophagia</taxon>
        <taxon>Cytophagales</taxon>
        <taxon>Fulvivirgaceae</taxon>
        <taxon>Fulvivirga</taxon>
    </lineage>
</organism>
<sequence length="379" mass="41903">MKLIKINGIFLAGLITMISCTANAPETEDISKNTDTDNTITLTKEQFTSSLMAMDTFSIHSFPRSVAANGTIDVPPENKASISAYFGGYVKEINLLPGQPVKQGQVLFTLENPEYINMQKEYLQAKSLLSYLKADYERQKELARDRVTSQKNFLKAESDYNVTLANYESLKKSLSLMNINTSLLDESNIRSTITVTAPISGFITRVNAVKGMFLNPADIAVSITNTEHLHLELSIFEKDIPSVSEGQPVKFRIQDDNREHIAHVHLIGKTVDMTNRTISVHAHLDDEAQQTLTPGMYVEAEIMTSAHPAAALPEEAVVNIEEKSYVLVKKAGSDGSIILEKREVETGLNHQGYIEISNSKEFAAGSEFLVKGAFNLIVE</sequence>
<dbReference type="SUPFAM" id="SSF111369">
    <property type="entry name" value="HlyD-like secretion proteins"/>
    <property type="match status" value="1"/>
</dbReference>
<feature type="signal peptide" evidence="3">
    <location>
        <begin position="1"/>
        <end position="24"/>
    </location>
</feature>
<gene>
    <name evidence="6" type="ORF">E1163_14445</name>
</gene>
<dbReference type="Pfam" id="PF25919">
    <property type="entry name" value="BSH_CusB"/>
    <property type="match status" value="1"/>
</dbReference>
<comment type="caution">
    <text evidence="6">The sequence shown here is derived from an EMBL/GenBank/DDBJ whole genome shotgun (WGS) entry which is preliminary data.</text>
</comment>
<name>A0ABW9RPS1_9BACT</name>
<evidence type="ECO:0000259" key="5">
    <source>
        <dbReference type="Pfam" id="PF25954"/>
    </source>
</evidence>
<dbReference type="Gene3D" id="2.40.30.170">
    <property type="match status" value="1"/>
</dbReference>
<dbReference type="PROSITE" id="PS51257">
    <property type="entry name" value="PROKAR_LIPOPROTEIN"/>
    <property type="match status" value="1"/>
</dbReference>
<dbReference type="Gene3D" id="2.40.50.100">
    <property type="match status" value="1"/>
</dbReference>
<evidence type="ECO:0000313" key="6">
    <source>
        <dbReference type="EMBL" id="MTI26153.1"/>
    </source>
</evidence>
<evidence type="ECO:0000256" key="2">
    <source>
        <dbReference type="ARBA" id="ARBA00022448"/>
    </source>
</evidence>
<evidence type="ECO:0000313" key="7">
    <source>
        <dbReference type="Proteomes" id="UP000798808"/>
    </source>
</evidence>
<dbReference type="InterPro" id="IPR058792">
    <property type="entry name" value="Beta-barrel_RND_2"/>
</dbReference>
<dbReference type="NCBIfam" id="TIGR01730">
    <property type="entry name" value="RND_mfp"/>
    <property type="match status" value="1"/>
</dbReference>
<dbReference type="EMBL" id="SMLW01000566">
    <property type="protein sequence ID" value="MTI26153.1"/>
    <property type="molecule type" value="Genomic_DNA"/>
</dbReference>
<keyword evidence="2" id="KW-0813">Transport</keyword>
<comment type="similarity">
    <text evidence="1">Belongs to the membrane fusion protein (MFP) (TC 8.A.1) family.</text>
</comment>